<dbReference type="AlphaFoldDB" id="A0A9X1VPT2"/>
<organism evidence="2 3">
    <name type="scientific">Variovorax terrae</name>
    <dbReference type="NCBI Taxonomy" id="2923278"/>
    <lineage>
        <taxon>Bacteria</taxon>
        <taxon>Pseudomonadati</taxon>
        <taxon>Pseudomonadota</taxon>
        <taxon>Betaproteobacteria</taxon>
        <taxon>Burkholderiales</taxon>
        <taxon>Comamonadaceae</taxon>
        <taxon>Variovorax</taxon>
    </lineage>
</organism>
<gene>
    <name evidence="2" type="ORF">MMF98_00020</name>
</gene>
<feature type="chain" id="PRO_5040893834" evidence="1">
    <location>
        <begin position="18"/>
        <end position="436"/>
    </location>
</feature>
<sequence>MTMAPFMPFLPPFPSHALPATLGQLANELGVSGVSSSIIGPQLLAFAALATQGCADIAWPDGKTMPLGANFLLVAPSGAGKTRVFRTLIEPVERFLEGFAAEPLETHPGLLLEDATREAILLALQAWPMAGLFTDEAGQLKRLLRESPTLAKLLDGTTLRNARISTGRMALTGHRLVMLLMEQPAIFDAHRVLLGASRGGVGLVNRFLVAATGDLPEHRLAPHSRTHNHVSARYGARITDLLTITVRNIRAKRKALPCIGLTPDALKFLDTVDRDVRALCAPRGEWHPHAEYGSRHVERLLRLAGTLHVFEQGPEGEASLETVQTADWLGRWSVLAFQHLTYEPPKRTRAEDDANKIEQALRAMANPLLEANWPLRVLRFSAVNLGLTKARFDQALPVLAGQGRVSVVRYGREARVLLPPMLLPSVHPPGVGFYRP</sequence>
<name>A0A9X1VPT2_9BURK</name>
<protein>
    <submittedName>
        <fullName evidence="2">YfjI family protein</fullName>
    </submittedName>
</protein>
<dbReference type="EMBL" id="JALGBI010000001">
    <property type="protein sequence ID" value="MCJ0761591.1"/>
    <property type="molecule type" value="Genomic_DNA"/>
</dbReference>
<accession>A0A9X1VPT2</accession>
<evidence type="ECO:0000256" key="1">
    <source>
        <dbReference type="SAM" id="SignalP"/>
    </source>
</evidence>
<evidence type="ECO:0000313" key="3">
    <source>
        <dbReference type="Proteomes" id="UP001139447"/>
    </source>
</evidence>
<feature type="signal peptide" evidence="1">
    <location>
        <begin position="1"/>
        <end position="17"/>
    </location>
</feature>
<dbReference type="InterPro" id="IPR025048">
    <property type="entry name" value="DUF3987"/>
</dbReference>
<keyword evidence="1" id="KW-0732">Signal</keyword>
<comment type="caution">
    <text evidence="2">The sequence shown here is derived from an EMBL/GenBank/DDBJ whole genome shotgun (WGS) entry which is preliminary data.</text>
</comment>
<reference evidence="2" key="1">
    <citation type="submission" date="2022-03" db="EMBL/GenBank/DDBJ databases">
        <authorList>
            <person name="Woo C.Y."/>
        </authorList>
    </citation>
    <scope>NUCLEOTIDE SEQUENCE</scope>
    <source>
        <strain evidence="2">CYS-02</strain>
    </source>
</reference>
<dbReference type="RefSeq" id="WP_243302616.1">
    <property type="nucleotide sequence ID" value="NZ_JALGBI010000001.1"/>
</dbReference>
<proteinExistence type="predicted"/>
<dbReference type="Proteomes" id="UP001139447">
    <property type="component" value="Unassembled WGS sequence"/>
</dbReference>
<evidence type="ECO:0000313" key="2">
    <source>
        <dbReference type="EMBL" id="MCJ0761591.1"/>
    </source>
</evidence>
<keyword evidence="3" id="KW-1185">Reference proteome</keyword>
<dbReference type="Pfam" id="PF13148">
    <property type="entry name" value="DUF3987"/>
    <property type="match status" value="2"/>
</dbReference>